<dbReference type="GO" id="GO:0030688">
    <property type="term" value="C:preribosome, small subunit precursor"/>
    <property type="evidence" value="ECO:0007669"/>
    <property type="project" value="TreeGrafter"/>
</dbReference>
<dbReference type="Pfam" id="PF10153">
    <property type="entry name" value="Efg1"/>
    <property type="match status" value="1"/>
</dbReference>
<evidence type="ECO:0000256" key="7">
    <source>
        <dbReference type="ARBA" id="ARBA00023054"/>
    </source>
</evidence>
<dbReference type="PANTHER" id="PTHR33911">
    <property type="entry name" value="RRNA-PROCESSING PROTEIN EFG1"/>
    <property type="match status" value="1"/>
</dbReference>
<reference evidence="11" key="1">
    <citation type="submission" date="2017-03" db="EMBL/GenBank/DDBJ databases">
        <title>Genomes of endolithic fungi from Antarctica.</title>
        <authorList>
            <person name="Coleine C."/>
            <person name="Masonjones S."/>
            <person name="Stajich J.E."/>
        </authorList>
    </citation>
    <scope>NUCLEOTIDE SEQUENCE [LARGE SCALE GENOMIC DNA]</scope>
    <source>
        <strain evidence="11">CCFEE 5527</strain>
    </source>
</reference>
<dbReference type="AlphaFoldDB" id="A0A1V8SNN8"/>
<proteinExistence type="inferred from homology"/>
<feature type="compositionally biased region" description="Basic and acidic residues" evidence="9">
    <location>
        <begin position="201"/>
        <end position="243"/>
    </location>
</feature>
<gene>
    <name evidence="10" type="ORF">B0A48_13474</name>
</gene>
<dbReference type="InterPro" id="IPR019310">
    <property type="entry name" value="Efg1"/>
</dbReference>
<evidence type="ECO:0000256" key="8">
    <source>
        <dbReference type="ARBA" id="ARBA00023242"/>
    </source>
</evidence>
<evidence type="ECO:0000313" key="10">
    <source>
        <dbReference type="EMBL" id="OQO00787.1"/>
    </source>
</evidence>
<name>A0A1V8SNN8_9PEZI</name>
<keyword evidence="7" id="KW-0175">Coiled coil</keyword>
<dbReference type="InParanoid" id="A0A1V8SNN8"/>
<feature type="region of interest" description="Disordered" evidence="9">
    <location>
        <begin position="201"/>
        <end position="255"/>
    </location>
</feature>
<dbReference type="InterPro" id="IPR050786">
    <property type="entry name" value="EFG1_rRNA-proc"/>
</dbReference>
<keyword evidence="8" id="KW-0539">Nucleus</keyword>
<evidence type="ECO:0000256" key="3">
    <source>
        <dbReference type="ARBA" id="ARBA00006916"/>
    </source>
</evidence>
<evidence type="ECO:0000256" key="6">
    <source>
        <dbReference type="ARBA" id="ARBA00022552"/>
    </source>
</evidence>
<keyword evidence="11" id="KW-1185">Reference proteome</keyword>
<evidence type="ECO:0000313" key="11">
    <source>
        <dbReference type="Proteomes" id="UP000192596"/>
    </source>
</evidence>
<dbReference type="GO" id="GO:0005730">
    <property type="term" value="C:nucleolus"/>
    <property type="evidence" value="ECO:0007669"/>
    <property type="project" value="UniProtKB-SubCell"/>
</dbReference>
<protein>
    <recommendedName>
        <fullName evidence="4">rRNA-processing protein EFG1</fullName>
    </recommendedName>
    <alternativeName>
        <fullName evidence="5">rRNA-processing protein efg1</fullName>
    </alternativeName>
</protein>
<accession>A0A1V8SNN8</accession>
<organism evidence="10 11">
    <name type="scientific">Cryoendolithus antarcticus</name>
    <dbReference type="NCBI Taxonomy" id="1507870"/>
    <lineage>
        <taxon>Eukaryota</taxon>
        <taxon>Fungi</taxon>
        <taxon>Dikarya</taxon>
        <taxon>Ascomycota</taxon>
        <taxon>Pezizomycotina</taxon>
        <taxon>Dothideomycetes</taxon>
        <taxon>Dothideomycetidae</taxon>
        <taxon>Cladosporiales</taxon>
        <taxon>Cladosporiaceae</taxon>
        <taxon>Cryoendolithus</taxon>
    </lineage>
</organism>
<keyword evidence="6" id="KW-0698">rRNA processing</keyword>
<comment type="subcellular location">
    <subcellularLocation>
        <location evidence="2">Nucleus</location>
        <location evidence="2">Nucleolus</location>
    </subcellularLocation>
</comment>
<dbReference type="STRING" id="1507870.A0A1V8SNN8"/>
<feature type="compositionally biased region" description="Basic and acidic residues" evidence="9">
    <location>
        <begin position="176"/>
        <end position="186"/>
    </location>
</feature>
<comment type="function">
    <text evidence="1">Involved in rRNA processing.</text>
</comment>
<dbReference type="FunCoup" id="A0A1V8SNN8">
    <property type="interactions" value="276"/>
</dbReference>
<evidence type="ECO:0000256" key="1">
    <source>
        <dbReference type="ARBA" id="ARBA00002773"/>
    </source>
</evidence>
<evidence type="ECO:0000256" key="9">
    <source>
        <dbReference type="SAM" id="MobiDB-lite"/>
    </source>
</evidence>
<comment type="similarity">
    <text evidence="3">Belongs to the EFG1 family.</text>
</comment>
<dbReference type="Proteomes" id="UP000192596">
    <property type="component" value="Unassembled WGS sequence"/>
</dbReference>
<dbReference type="OrthoDB" id="47732at2759"/>
<evidence type="ECO:0000256" key="4">
    <source>
        <dbReference type="ARBA" id="ARBA00018689"/>
    </source>
</evidence>
<sequence length="255" mass="28890">MASKRPHSAIHPSRSAQVPAERPAKKQKPSNLSGKTSFKKAHPLNHIKTEVRSLTRLLSNSDLPPKVRIEKERALASAQTELQKEAEADKRGKMIARWHKVRFFDRQKATKRLKRARKAVREEGITAEEREARGREVDECEVDVAYAMYYPLGKAYVALYPSTRKRDGEDEGVSGEAERKGDETMREVIRKCMGASTLDALRHGRLDEYGNEKVRHGDEERQKPPERSRKPERKTAAVDKAPEASDDGSDGGFFE</sequence>
<feature type="region of interest" description="Disordered" evidence="9">
    <location>
        <begin position="1"/>
        <end position="45"/>
    </location>
</feature>
<comment type="caution">
    <text evidence="10">The sequence shown here is derived from an EMBL/GenBank/DDBJ whole genome shotgun (WGS) entry which is preliminary data.</text>
</comment>
<evidence type="ECO:0000256" key="5">
    <source>
        <dbReference type="ARBA" id="ARBA00019827"/>
    </source>
</evidence>
<feature type="region of interest" description="Disordered" evidence="9">
    <location>
        <begin position="163"/>
        <end position="186"/>
    </location>
</feature>
<evidence type="ECO:0000256" key="2">
    <source>
        <dbReference type="ARBA" id="ARBA00004604"/>
    </source>
</evidence>
<dbReference type="GO" id="GO:0000462">
    <property type="term" value="P:maturation of SSU-rRNA from tricistronic rRNA transcript (SSU-rRNA, 5.8S rRNA, LSU-rRNA)"/>
    <property type="evidence" value="ECO:0007669"/>
    <property type="project" value="TreeGrafter"/>
</dbReference>
<dbReference type="EMBL" id="NAJO01000033">
    <property type="protein sequence ID" value="OQO00787.1"/>
    <property type="molecule type" value="Genomic_DNA"/>
</dbReference>
<dbReference type="PANTHER" id="PTHR33911:SF1">
    <property type="entry name" value="RRNA-PROCESSING PROTEIN EFG1"/>
    <property type="match status" value="1"/>
</dbReference>